<keyword evidence="5" id="KW-0169">Cobalamin biosynthesis</keyword>
<evidence type="ECO:0000259" key="10">
    <source>
        <dbReference type="Pfam" id="PF00155"/>
    </source>
</evidence>
<evidence type="ECO:0000256" key="9">
    <source>
        <dbReference type="ARBA" id="ARBA00048531"/>
    </source>
</evidence>
<comment type="cofactor">
    <cofactor evidence="1">
        <name>pyridoxal 5'-phosphate</name>
        <dbReference type="ChEBI" id="CHEBI:597326"/>
    </cofactor>
</comment>
<evidence type="ECO:0000313" key="11">
    <source>
        <dbReference type="EMBL" id="GEK47396.1"/>
    </source>
</evidence>
<dbReference type="InterPro" id="IPR015424">
    <property type="entry name" value="PyrdxlP-dep_Trfase"/>
</dbReference>
<dbReference type="InterPro" id="IPR005860">
    <property type="entry name" value="CobD"/>
</dbReference>
<dbReference type="UniPathway" id="UPA00148"/>
<evidence type="ECO:0000256" key="2">
    <source>
        <dbReference type="ARBA" id="ARBA00003444"/>
    </source>
</evidence>
<dbReference type="PANTHER" id="PTHR42885">
    <property type="entry name" value="HISTIDINOL-PHOSPHATE AMINOTRANSFERASE-RELATED"/>
    <property type="match status" value="1"/>
</dbReference>
<comment type="pathway">
    <text evidence="3">Cofactor biosynthesis; adenosylcobalamin biosynthesis.</text>
</comment>
<dbReference type="RefSeq" id="WP_146802733.1">
    <property type="nucleotide sequence ID" value="NZ_BJUK01000015.1"/>
</dbReference>
<dbReference type="GO" id="GO:0030170">
    <property type="term" value="F:pyridoxal phosphate binding"/>
    <property type="evidence" value="ECO:0007669"/>
    <property type="project" value="InterPro"/>
</dbReference>
<comment type="catalytic activity">
    <reaction evidence="9">
        <text>O-phospho-L-threonine + H(+) = (R)-1-aminopropan-2-yl phosphate + CO2</text>
        <dbReference type="Rhea" id="RHEA:11492"/>
        <dbReference type="ChEBI" id="CHEBI:15378"/>
        <dbReference type="ChEBI" id="CHEBI:16526"/>
        <dbReference type="ChEBI" id="CHEBI:58563"/>
        <dbReference type="ChEBI" id="CHEBI:58675"/>
        <dbReference type="EC" id="4.1.1.81"/>
    </reaction>
</comment>
<comment type="caution">
    <text evidence="11">The sequence shown here is derived from an EMBL/GenBank/DDBJ whole genome shotgun (WGS) entry which is preliminary data.</text>
</comment>
<keyword evidence="7" id="KW-0456">Lyase</keyword>
<comment type="function">
    <text evidence="2">Decarboxylates L-threonine-O-3-phosphate to yield (R)-1-amino-2-propanol O-2-phosphate, the precursor for the linkage between the nucleotide loop and the corrin ring in cobalamin.</text>
</comment>
<evidence type="ECO:0000256" key="6">
    <source>
        <dbReference type="ARBA" id="ARBA00022898"/>
    </source>
</evidence>
<proteinExistence type="predicted"/>
<accession>A0A510X7H8</accession>
<keyword evidence="12" id="KW-1185">Reference proteome</keyword>
<name>A0A510X7H8_9GAMM</name>
<dbReference type="OrthoDB" id="9813612at2"/>
<evidence type="ECO:0000256" key="3">
    <source>
        <dbReference type="ARBA" id="ARBA00004953"/>
    </source>
</evidence>
<evidence type="ECO:0000256" key="5">
    <source>
        <dbReference type="ARBA" id="ARBA00022573"/>
    </source>
</evidence>
<reference evidence="11 12" key="1">
    <citation type="submission" date="2019-07" db="EMBL/GenBank/DDBJ databases">
        <title>Whole genome shotgun sequence of Halomonas pacifica NBRC 102220.</title>
        <authorList>
            <person name="Hosoyama A."/>
            <person name="Uohara A."/>
            <person name="Ohji S."/>
            <person name="Ichikawa N."/>
        </authorList>
    </citation>
    <scope>NUCLEOTIDE SEQUENCE [LARGE SCALE GENOMIC DNA]</scope>
    <source>
        <strain evidence="11 12">NBRC 102220</strain>
    </source>
</reference>
<dbReference type="Gene3D" id="3.40.640.10">
    <property type="entry name" value="Type I PLP-dependent aspartate aminotransferase-like (Major domain)"/>
    <property type="match status" value="1"/>
</dbReference>
<feature type="domain" description="Aminotransferase class I/classII large" evidence="10">
    <location>
        <begin position="54"/>
        <end position="360"/>
    </location>
</feature>
<protein>
    <recommendedName>
        <fullName evidence="4">threonine-phosphate decarboxylase</fullName>
        <ecNumber evidence="4">4.1.1.81</ecNumber>
    </recommendedName>
    <alternativeName>
        <fullName evidence="8">L-threonine-O-3-phosphate decarboxylase</fullName>
    </alternativeName>
</protein>
<dbReference type="InterPro" id="IPR015422">
    <property type="entry name" value="PyrdxlP-dep_Trfase_small"/>
</dbReference>
<dbReference type="SUPFAM" id="SSF53383">
    <property type="entry name" value="PLP-dependent transferases"/>
    <property type="match status" value="1"/>
</dbReference>
<dbReference type="EC" id="4.1.1.81" evidence="4"/>
<sequence length="373" mass="40093">MSPDVPPSNHWPLHGGEAAPLLARFGLPADTPLRDVSANLNPLGPPEWLPEWLAERAADLGRYPDPDYTAARAAIAAHEGVTPEQVRLTNGGAEAIYLAAALHAGRPAAILEPGFAEYRRACAAHGLPVQGLPLAAPDFALDPEALVAGLGEAEVLFMGRPNNPTATLVPRPVMERLLELTAARGCTLVVDEAFIDFVDDAERLTPWLERFEHLILLRSLTKWFTLPGLRLGYLLAAPARVAAAGAFQPAWSVNQLAADLVAPLLADRDFDARTRAWLAAERPAMQAALSDLGLRVVPSRANFFLVRHPQGAAATARLLPALLRRGWLARHTQGFAGLDGGWLRLALRSDEENRALCQALAAAMAEVDRGETP</sequence>
<organism evidence="11 12">
    <name type="scientific">Bisbaumannia pacifica</name>
    <dbReference type="NCBI Taxonomy" id="77098"/>
    <lineage>
        <taxon>Bacteria</taxon>
        <taxon>Pseudomonadati</taxon>
        <taxon>Pseudomonadota</taxon>
        <taxon>Gammaproteobacteria</taxon>
        <taxon>Oceanospirillales</taxon>
        <taxon>Halomonadaceae</taxon>
        <taxon>Bisbaumannia</taxon>
    </lineage>
</organism>
<dbReference type="EMBL" id="BJUK01000015">
    <property type="protein sequence ID" value="GEK47396.1"/>
    <property type="molecule type" value="Genomic_DNA"/>
</dbReference>
<evidence type="ECO:0000313" key="12">
    <source>
        <dbReference type="Proteomes" id="UP000321275"/>
    </source>
</evidence>
<evidence type="ECO:0000256" key="1">
    <source>
        <dbReference type="ARBA" id="ARBA00001933"/>
    </source>
</evidence>
<dbReference type="Gene3D" id="3.90.1150.10">
    <property type="entry name" value="Aspartate Aminotransferase, domain 1"/>
    <property type="match status" value="1"/>
</dbReference>
<dbReference type="Pfam" id="PF00155">
    <property type="entry name" value="Aminotran_1_2"/>
    <property type="match status" value="1"/>
</dbReference>
<dbReference type="NCBIfam" id="TIGR01140">
    <property type="entry name" value="L_thr_O3P_dcar"/>
    <property type="match status" value="1"/>
</dbReference>
<dbReference type="InterPro" id="IPR015421">
    <property type="entry name" value="PyrdxlP-dep_Trfase_major"/>
</dbReference>
<dbReference type="Proteomes" id="UP000321275">
    <property type="component" value="Unassembled WGS sequence"/>
</dbReference>
<dbReference type="GO" id="GO:0009236">
    <property type="term" value="P:cobalamin biosynthetic process"/>
    <property type="evidence" value="ECO:0007669"/>
    <property type="project" value="UniProtKB-UniPathway"/>
</dbReference>
<dbReference type="InterPro" id="IPR004839">
    <property type="entry name" value="Aminotransferase_I/II_large"/>
</dbReference>
<evidence type="ECO:0000256" key="4">
    <source>
        <dbReference type="ARBA" id="ARBA00012285"/>
    </source>
</evidence>
<dbReference type="CDD" id="cd00609">
    <property type="entry name" value="AAT_like"/>
    <property type="match status" value="1"/>
</dbReference>
<evidence type="ECO:0000256" key="8">
    <source>
        <dbReference type="ARBA" id="ARBA00029996"/>
    </source>
</evidence>
<evidence type="ECO:0000256" key="7">
    <source>
        <dbReference type="ARBA" id="ARBA00023239"/>
    </source>
</evidence>
<gene>
    <name evidence="11" type="primary">hisC</name>
    <name evidence="11" type="ORF">HPA02_16790</name>
</gene>
<dbReference type="GO" id="GO:0048472">
    <property type="term" value="F:threonine-phosphate decarboxylase activity"/>
    <property type="evidence" value="ECO:0007669"/>
    <property type="project" value="UniProtKB-EC"/>
</dbReference>
<dbReference type="PANTHER" id="PTHR42885:SF1">
    <property type="entry name" value="THREONINE-PHOSPHATE DECARBOXYLASE"/>
    <property type="match status" value="1"/>
</dbReference>
<keyword evidence="6" id="KW-0663">Pyridoxal phosphate</keyword>
<dbReference type="AlphaFoldDB" id="A0A510X7H8"/>